<reference evidence="3" key="2">
    <citation type="submission" date="2016-05" db="EMBL/GenBank/DDBJ databases">
        <title>Comparative analysis highlights variable genome content of wheat rusts and divergence of the mating loci.</title>
        <authorList>
            <person name="Cuomo C.A."/>
            <person name="Bakkeren G."/>
            <person name="Szabo L."/>
            <person name="Khalil H."/>
            <person name="Joly D."/>
            <person name="Goldberg J."/>
            <person name="Young S."/>
            <person name="Zeng Q."/>
            <person name="Fellers J."/>
        </authorList>
    </citation>
    <scope>NUCLEOTIDE SEQUENCE [LARGE SCALE GENOMIC DNA]</scope>
    <source>
        <strain evidence="3">1-1 BBBD Race 1</strain>
    </source>
</reference>
<gene>
    <name evidence="3" type="ORF">PTTG_01408</name>
</gene>
<dbReference type="Pfam" id="PF12222">
    <property type="entry name" value="PNGaseA"/>
    <property type="match status" value="2"/>
</dbReference>
<reference evidence="3" key="1">
    <citation type="submission" date="2009-11" db="EMBL/GenBank/DDBJ databases">
        <authorList>
            <consortium name="The Broad Institute Genome Sequencing Platform"/>
            <person name="Ward D."/>
            <person name="Feldgarden M."/>
            <person name="Earl A."/>
            <person name="Young S.K."/>
            <person name="Zeng Q."/>
            <person name="Koehrsen M."/>
            <person name="Alvarado L."/>
            <person name="Berlin A."/>
            <person name="Bochicchio J."/>
            <person name="Borenstein D."/>
            <person name="Chapman S.B."/>
            <person name="Chen Z."/>
            <person name="Engels R."/>
            <person name="Freedman E."/>
            <person name="Gellesch M."/>
            <person name="Goldberg J."/>
            <person name="Griggs A."/>
            <person name="Gujja S."/>
            <person name="Heilman E."/>
            <person name="Heiman D."/>
            <person name="Hepburn T."/>
            <person name="Howarth C."/>
            <person name="Jen D."/>
            <person name="Larson L."/>
            <person name="Lewis B."/>
            <person name="Mehta T."/>
            <person name="Park D."/>
            <person name="Pearson M."/>
            <person name="Roberts A."/>
            <person name="Saif S."/>
            <person name="Shea T."/>
            <person name="Shenoy N."/>
            <person name="Sisk P."/>
            <person name="Stolte C."/>
            <person name="Sykes S."/>
            <person name="Thomson T."/>
            <person name="Walk T."/>
            <person name="White J."/>
            <person name="Yandava C."/>
            <person name="Izard J."/>
            <person name="Baranova O.V."/>
            <person name="Blanton J.M."/>
            <person name="Tanner A.C."/>
            <person name="Dewhirst F.E."/>
            <person name="Haas B."/>
            <person name="Nusbaum C."/>
            <person name="Birren B."/>
        </authorList>
    </citation>
    <scope>NUCLEOTIDE SEQUENCE [LARGE SCALE GENOMIC DNA]</scope>
    <source>
        <strain evidence="3">1-1 BBBD Race 1</strain>
    </source>
</reference>
<evidence type="ECO:0000313" key="5">
    <source>
        <dbReference type="Proteomes" id="UP000005240"/>
    </source>
</evidence>
<accession>A0A180H5P7</accession>
<dbReference type="OrthoDB" id="1612078at2759"/>
<dbReference type="EnsemblFungi" id="PTTG_01408-t43_1">
    <property type="protein sequence ID" value="PTTG_01408-t43_1-p1"/>
    <property type="gene ID" value="PTTG_01408"/>
</dbReference>
<dbReference type="PANTHER" id="PTHR31104">
    <property type="entry name" value="PEPTIDE-N4-(N-ACETYL-BETA-GLUCOSAMINYL)ASPARAGINE AMIDASE A PROTEIN"/>
    <property type="match status" value="1"/>
</dbReference>
<keyword evidence="1" id="KW-0732">Signal</keyword>
<feature type="domain" description="Peptide N-acetyl-beta-D-glucosaminyl asparaginase amidase A N-terminal" evidence="2">
    <location>
        <begin position="143"/>
        <end position="198"/>
    </location>
</feature>
<reference evidence="4 5" key="3">
    <citation type="journal article" date="2017" name="G3 (Bethesda)">
        <title>Comparative analysis highlights variable genome content of wheat rusts and divergence of the mating loci.</title>
        <authorList>
            <person name="Cuomo C.A."/>
            <person name="Bakkeren G."/>
            <person name="Khalil H.B."/>
            <person name="Panwar V."/>
            <person name="Joly D."/>
            <person name="Linning R."/>
            <person name="Sakthikumar S."/>
            <person name="Song X."/>
            <person name="Adiconis X."/>
            <person name="Fan L."/>
            <person name="Goldberg J.M."/>
            <person name="Levin J.Z."/>
            <person name="Young S."/>
            <person name="Zeng Q."/>
            <person name="Anikster Y."/>
            <person name="Bruce M."/>
            <person name="Wang M."/>
            <person name="Yin C."/>
            <person name="McCallum B."/>
            <person name="Szabo L.J."/>
            <person name="Hulbert S."/>
            <person name="Chen X."/>
            <person name="Fellers J.P."/>
        </authorList>
    </citation>
    <scope>NUCLEOTIDE SEQUENCE</scope>
    <source>
        <strain evidence="4">isolate 1-1 / race 1 (BBBD)</strain>
        <strain evidence="5">Isolate 1-1 / race 1 (BBBD)</strain>
    </source>
</reference>
<protein>
    <recommendedName>
        <fullName evidence="2">Peptide N-acetyl-beta-D-glucosaminyl asparaginase amidase A N-terminal domain-containing protein</fullName>
    </recommendedName>
</protein>
<dbReference type="InterPro" id="IPR056948">
    <property type="entry name" value="PNGaseA_N"/>
</dbReference>
<evidence type="ECO:0000313" key="4">
    <source>
        <dbReference type="EnsemblFungi" id="PTTG_01408-t43_1-p1"/>
    </source>
</evidence>
<feature type="signal peptide" evidence="1">
    <location>
        <begin position="1"/>
        <end position="24"/>
    </location>
</feature>
<feature type="chain" id="PRO_5008110658" description="Peptide N-acetyl-beta-D-glucosaminyl asparaginase amidase A N-terminal domain-containing protein" evidence="1">
    <location>
        <begin position="25"/>
        <end position="551"/>
    </location>
</feature>
<evidence type="ECO:0000313" key="3">
    <source>
        <dbReference type="EMBL" id="OAV99988.1"/>
    </source>
</evidence>
<proteinExistence type="predicted"/>
<feature type="domain" description="Peptide N-acetyl-beta-D-glucosaminyl asparaginase amidase A N-terminal" evidence="2">
    <location>
        <begin position="334"/>
        <end position="411"/>
    </location>
</feature>
<dbReference type="VEuPathDB" id="FungiDB:PTTG_01408"/>
<dbReference type="InterPro" id="IPR021102">
    <property type="entry name" value="PNGase_A"/>
</dbReference>
<sequence length="551" mass="59853">MWRKRLFFSVSWNLLLSSVCLIDGHEAPSAFGFEGEQFLLPENHLLPSAFSRPMLGRRQIMGAQRLSTTEGLLKNLQVTQVCLVPYASEHLAFLIARGYLLYRIHATLALIYRIDSLLASGSPSTGQILYSKPTSDLPYRGLRTFGNSFGKPARVSYSAPKDCGESGSWASVILRLTFTSRGTQFDRLSSIFLSGVEICNFVGIDGVFYVELSATYYMATADFPAPKSPAVIIPLSDSDSTTFSVPKAATIAVRIPPVKPLLILSRIPSLIELILILGVFFLKNAVSAAVEIYASGSDKEEFWYTNSLDQVVPALNKTSNDNYSAKGSFREVQLWIPIAAYGSLDQPTYQVDITPFLPLLTDSKSHNFTLTVEGQGENRSINSKWFLSGNIAMTLDASGKRTTGEIVGYQTEPTINVAGGEVAQLSTGSSTSATDSVVTFSDAFSFPLRLTLQNTPTGLKGEINLTYNRKLKPAVSGLATSIQTTQIAAGTLELADQSRASGGLGQTGQAFFYTDERGSSFSRNLIIKNVTEILKDVQSGSLATPGPQKRR</sequence>
<evidence type="ECO:0000259" key="2">
    <source>
        <dbReference type="Pfam" id="PF12222"/>
    </source>
</evidence>
<dbReference type="AlphaFoldDB" id="A0A180H5P7"/>
<dbReference type="Proteomes" id="UP000005240">
    <property type="component" value="Unassembled WGS sequence"/>
</dbReference>
<keyword evidence="5" id="KW-1185">Reference proteome</keyword>
<reference evidence="4" key="4">
    <citation type="submission" date="2025-05" db="UniProtKB">
        <authorList>
            <consortium name="EnsemblFungi"/>
        </authorList>
    </citation>
    <scope>IDENTIFICATION</scope>
    <source>
        <strain evidence="4">isolate 1-1 / race 1 (BBBD)</strain>
    </source>
</reference>
<dbReference type="EMBL" id="ADAS02000001">
    <property type="protein sequence ID" value="OAV99988.1"/>
    <property type="molecule type" value="Genomic_DNA"/>
</dbReference>
<name>A0A180H5P7_PUCT1</name>
<evidence type="ECO:0000256" key="1">
    <source>
        <dbReference type="SAM" id="SignalP"/>
    </source>
</evidence>
<organism evidence="3">
    <name type="scientific">Puccinia triticina (isolate 1-1 / race 1 (BBBD))</name>
    <name type="common">Brown leaf rust fungus</name>
    <dbReference type="NCBI Taxonomy" id="630390"/>
    <lineage>
        <taxon>Eukaryota</taxon>
        <taxon>Fungi</taxon>
        <taxon>Dikarya</taxon>
        <taxon>Basidiomycota</taxon>
        <taxon>Pucciniomycotina</taxon>
        <taxon>Pucciniomycetes</taxon>
        <taxon>Pucciniales</taxon>
        <taxon>Pucciniaceae</taxon>
        <taxon>Puccinia</taxon>
    </lineage>
</organism>